<dbReference type="PANTHER" id="PTHR37996:SF1">
    <property type="entry name" value="B- AND T-LYMPHOCYTE ATTENUATOR"/>
    <property type="match status" value="1"/>
</dbReference>
<dbReference type="InterPro" id="IPR013151">
    <property type="entry name" value="Immunoglobulin_dom"/>
</dbReference>
<keyword evidence="3" id="KW-1133">Transmembrane helix</keyword>
<dbReference type="Proteomes" id="UP001469553">
    <property type="component" value="Unassembled WGS sequence"/>
</dbReference>
<name>A0ABV0ZZJ8_9TELE</name>
<dbReference type="SUPFAM" id="SSF48726">
    <property type="entry name" value="Immunoglobulin"/>
    <property type="match status" value="1"/>
</dbReference>
<dbReference type="InterPro" id="IPR013783">
    <property type="entry name" value="Ig-like_fold"/>
</dbReference>
<evidence type="ECO:0000313" key="6">
    <source>
        <dbReference type="EMBL" id="MEQ2311355.1"/>
    </source>
</evidence>
<keyword evidence="3" id="KW-0472">Membrane</keyword>
<feature type="transmembrane region" description="Helical" evidence="3">
    <location>
        <begin position="168"/>
        <end position="192"/>
    </location>
</feature>
<proteinExistence type="predicted"/>
<dbReference type="InterPro" id="IPR007110">
    <property type="entry name" value="Ig-like_dom"/>
</dbReference>
<evidence type="ECO:0000256" key="3">
    <source>
        <dbReference type="SAM" id="Phobius"/>
    </source>
</evidence>
<keyword evidence="1" id="KW-0393">Immunoglobulin domain</keyword>
<keyword evidence="3" id="KW-0812">Transmembrane</keyword>
<feature type="signal peptide" evidence="4">
    <location>
        <begin position="1"/>
        <end position="29"/>
    </location>
</feature>
<dbReference type="InterPro" id="IPR036179">
    <property type="entry name" value="Ig-like_dom_sf"/>
</dbReference>
<dbReference type="PROSITE" id="PS50835">
    <property type="entry name" value="IG_LIKE"/>
    <property type="match status" value="1"/>
</dbReference>
<keyword evidence="4" id="KW-0732">Signal</keyword>
<dbReference type="EMBL" id="JAHRIP010076736">
    <property type="protein sequence ID" value="MEQ2311355.1"/>
    <property type="molecule type" value="Genomic_DNA"/>
</dbReference>
<evidence type="ECO:0000256" key="2">
    <source>
        <dbReference type="SAM" id="MobiDB-lite"/>
    </source>
</evidence>
<dbReference type="Gene3D" id="2.60.40.10">
    <property type="entry name" value="Immunoglobulins"/>
    <property type="match status" value="1"/>
</dbReference>
<dbReference type="InterPro" id="IPR039257">
    <property type="entry name" value="BTLA"/>
</dbReference>
<evidence type="ECO:0000256" key="1">
    <source>
        <dbReference type="ARBA" id="ARBA00023319"/>
    </source>
</evidence>
<evidence type="ECO:0000256" key="4">
    <source>
        <dbReference type="SAM" id="SignalP"/>
    </source>
</evidence>
<evidence type="ECO:0000313" key="7">
    <source>
        <dbReference type="Proteomes" id="UP001469553"/>
    </source>
</evidence>
<feature type="domain" description="Ig-like" evidence="5">
    <location>
        <begin position="51"/>
        <end position="137"/>
    </location>
</feature>
<feature type="chain" id="PRO_5046749666" description="Ig-like domain-containing protein" evidence="4">
    <location>
        <begin position="30"/>
        <end position="318"/>
    </location>
</feature>
<dbReference type="InterPro" id="IPR003598">
    <property type="entry name" value="Ig_sub2"/>
</dbReference>
<evidence type="ECO:0000259" key="5">
    <source>
        <dbReference type="PROSITE" id="PS50835"/>
    </source>
</evidence>
<dbReference type="PANTHER" id="PTHR37996">
    <property type="entry name" value="B- AND T-LYMPHOCYTE ATTENUATOR"/>
    <property type="match status" value="1"/>
</dbReference>
<protein>
    <recommendedName>
        <fullName evidence="5">Ig-like domain-containing protein</fullName>
    </recommendedName>
</protein>
<dbReference type="InterPro" id="IPR003599">
    <property type="entry name" value="Ig_sub"/>
</dbReference>
<comment type="caution">
    <text evidence="6">The sequence shown here is derived from an EMBL/GenBank/DDBJ whole genome shotgun (WGS) entry which is preliminary data.</text>
</comment>
<gene>
    <name evidence="6" type="ORF">AMECASPLE_018957</name>
</gene>
<keyword evidence="7" id="KW-1185">Reference proteome</keyword>
<dbReference type="Pfam" id="PF00047">
    <property type="entry name" value="ig"/>
    <property type="match status" value="1"/>
</dbReference>
<reference evidence="6 7" key="1">
    <citation type="submission" date="2021-06" db="EMBL/GenBank/DDBJ databases">
        <authorList>
            <person name="Palmer J.M."/>
        </authorList>
    </citation>
    <scope>NUCLEOTIDE SEQUENCE [LARGE SCALE GENOMIC DNA]</scope>
    <source>
        <strain evidence="6 7">AS_MEX2019</strain>
        <tissue evidence="6">Muscle</tissue>
    </source>
</reference>
<dbReference type="SMART" id="SM00408">
    <property type="entry name" value="IGc2"/>
    <property type="match status" value="1"/>
</dbReference>
<organism evidence="6 7">
    <name type="scientific">Ameca splendens</name>
    <dbReference type="NCBI Taxonomy" id="208324"/>
    <lineage>
        <taxon>Eukaryota</taxon>
        <taxon>Metazoa</taxon>
        <taxon>Chordata</taxon>
        <taxon>Craniata</taxon>
        <taxon>Vertebrata</taxon>
        <taxon>Euteleostomi</taxon>
        <taxon>Actinopterygii</taxon>
        <taxon>Neopterygii</taxon>
        <taxon>Teleostei</taxon>
        <taxon>Neoteleostei</taxon>
        <taxon>Acanthomorphata</taxon>
        <taxon>Ovalentaria</taxon>
        <taxon>Atherinomorphae</taxon>
        <taxon>Cyprinodontiformes</taxon>
        <taxon>Goodeidae</taxon>
        <taxon>Ameca</taxon>
    </lineage>
</organism>
<feature type="region of interest" description="Disordered" evidence="2">
    <location>
        <begin position="222"/>
        <end position="282"/>
    </location>
</feature>
<dbReference type="SMART" id="SM00409">
    <property type="entry name" value="IG"/>
    <property type="match status" value="1"/>
</dbReference>
<accession>A0ABV0ZZJ8</accession>
<sequence length="318" mass="35917">MTGETMRPDQHWTTLSWSIWAVLFLTLKADHEDCTTELLVRRNTIYEAFPGQELRIDCPVVFCNNSPPPVSWFKIEEKLVRLNVNNKNHITVGWEIWNSSRGTSYLLFKNVVRNDSGIYRCESGGNVVGHTINITVNGATHVANNSNHSNNSQKLPNDKINQRESNAIMMYVYSAAGIGAFVIIVIIISVICMQGCKGKSRKEKQTENQYMEIPLAEQAIPNAPGLQHSPRGSPHPLQSQRASERKRPGQPVELIISRDNEQFYGQRTQDRNRQRNATQMEEPGSVVYAALNHGLPLREAPRPQVQIEETEYAAIRLG</sequence>